<reference evidence="3" key="1">
    <citation type="journal article" date="2019" name="Int. J. Syst. Evol. Microbiol.">
        <title>Halobacteriovorax valvorus sp. nov., a novel prokaryotic predator isolated from coastal seawater of China.</title>
        <authorList>
            <person name="Chen M.-X."/>
        </authorList>
    </citation>
    <scope>NUCLEOTIDE SEQUENCE [LARGE SCALE GENOMIC DNA]</scope>
    <source>
        <strain evidence="3">BL9</strain>
    </source>
</reference>
<keyword evidence="1" id="KW-0732">Signal</keyword>
<sequence length="339" mass="36786">MKKMTGIIAMAVLSSAAFANTIVPETSRDGKTKNSSAIAVTQQMRTFVAGEYMNETIEPDVANAKDLTDSGFSVFGGWSNKMVSVEADLSMSEQEDENTANSATDVSNYDVKVGYRINKEFALGLGYEMGTEEPTTGADTDTSKIELAGSYMMKDLMLGASFAINSRDNGTTDGSYNTLTVGVGSNANNMSWEAGLTYDMEEEDDLNRGSRFGLFAGMTKVVNNIEIDADLSYTTGDTTVTNPADYSVLDFNVDAEFLVTDMFYVTPGLYYTSAEGASYKALSGLDEYTIMGLSADFGYRANKVDATFGIDYDLASNYNTGSEEDMDRMAWKVNVAYNF</sequence>
<keyword evidence="3" id="KW-1185">Reference proteome</keyword>
<dbReference type="InterPro" id="IPR023614">
    <property type="entry name" value="Porin_dom_sf"/>
</dbReference>
<dbReference type="SUPFAM" id="SSF56935">
    <property type="entry name" value="Porins"/>
    <property type="match status" value="1"/>
</dbReference>
<dbReference type="Gene3D" id="2.40.160.10">
    <property type="entry name" value="Porin"/>
    <property type="match status" value="1"/>
</dbReference>
<accession>A0ABY0II94</accession>
<feature type="chain" id="PRO_5045659984" evidence="1">
    <location>
        <begin position="20"/>
        <end position="339"/>
    </location>
</feature>
<evidence type="ECO:0000256" key="1">
    <source>
        <dbReference type="SAM" id="SignalP"/>
    </source>
</evidence>
<name>A0ABY0II94_9BACT</name>
<comment type="caution">
    <text evidence="2">The sequence shown here is derived from an EMBL/GenBank/DDBJ whole genome shotgun (WGS) entry which is preliminary data.</text>
</comment>
<protein>
    <submittedName>
        <fullName evidence="2">Uncharacterized protein</fullName>
    </submittedName>
</protein>
<dbReference type="Proteomes" id="UP000443582">
    <property type="component" value="Unassembled WGS sequence"/>
</dbReference>
<feature type="signal peptide" evidence="1">
    <location>
        <begin position="1"/>
        <end position="19"/>
    </location>
</feature>
<evidence type="ECO:0000313" key="2">
    <source>
        <dbReference type="EMBL" id="RZF22678.1"/>
    </source>
</evidence>
<dbReference type="EMBL" id="QDKL01000001">
    <property type="protein sequence ID" value="RZF22678.1"/>
    <property type="molecule type" value="Genomic_DNA"/>
</dbReference>
<evidence type="ECO:0000313" key="3">
    <source>
        <dbReference type="Proteomes" id="UP000443582"/>
    </source>
</evidence>
<proteinExistence type="predicted"/>
<gene>
    <name evidence="2" type="ORF">DAY19_02590</name>
</gene>
<organism evidence="2 3">
    <name type="scientific">Halobacteriovorax vibrionivorans</name>
    <dbReference type="NCBI Taxonomy" id="2152716"/>
    <lineage>
        <taxon>Bacteria</taxon>
        <taxon>Pseudomonadati</taxon>
        <taxon>Bdellovibrionota</taxon>
        <taxon>Bacteriovoracia</taxon>
        <taxon>Bacteriovoracales</taxon>
        <taxon>Halobacteriovoraceae</taxon>
        <taxon>Halobacteriovorax</taxon>
    </lineage>
</organism>